<sequence>MPDGSDPQIAGCTSDKIVLARSPIKLTAAATVHSRVLPAGTTVGTVSLAYSAHCAGAWARFDPTPGLNPDPTDNLVGALTVSADRPADRAETLWRMGHIDNAYTGLLLSGLGCVVASARVDMAGQDAFAVGRTTCLPQLTS</sequence>
<evidence type="ECO:0000313" key="1">
    <source>
        <dbReference type="EMBL" id="MFC5911640.1"/>
    </source>
</evidence>
<protein>
    <submittedName>
        <fullName evidence="1">DUF2690 domain-containing protein</fullName>
    </submittedName>
</protein>
<organism evidence="1 2">
    <name type="scientific">Streptacidiphilus monticola</name>
    <dbReference type="NCBI Taxonomy" id="2161674"/>
    <lineage>
        <taxon>Bacteria</taxon>
        <taxon>Bacillati</taxon>
        <taxon>Actinomycetota</taxon>
        <taxon>Actinomycetes</taxon>
        <taxon>Kitasatosporales</taxon>
        <taxon>Streptomycetaceae</taxon>
        <taxon>Streptacidiphilus</taxon>
    </lineage>
</organism>
<proteinExistence type="predicted"/>
<dbReference type="EMBL" id="JBHSQJ010000183">
    <property type="protein sequence ID" value="MFC5911640.1"/>
    <property type="molecule type" value="Genomic_DNA"/>
</dbReference>
<dbReference type="InterPro" id="IPR021224">
    <property type="entry name" value="DUF2690"/>
</dbReference>
<gene>
    <name evidence="1" type="ORF">ACFP3V_31090</name>
</gene>
<evidence type="ECO:0000313" key="2">
    <source>
        <dbReference type="Proteomes" id="UP001596174"/>
    </source>
</evidence>
<reference evidence="2" key="1">
    <citation type="journal article" date="2019" name="Int. J. Syst. Evol. Microbiol.">
        <title>The Global Catalogue of Microorganisms (GCM) 10K type strain sequencing project: providing services to taxonomists for standard genome sequencing and annotation.</title>
        <authorList>
            <consortium name="The Broad Institute Genomics Platform"/>
            <consortium name="The Broad Institute Genome Sequencing Center for Infectious Disease"/>
            <person name="Wu L."/>
            <person name="Ma J."/>
        </authorList>
    </citation>
    <scope>NUCLEOTIDE SEQUENCE [LARGE SCALE GENOMIC DNA]</scope>
    <source>
        <strain evidence="2">JCM 4816</strain>
    </source>
</reference>
<name>A0ABW1GA42_9ACTN</name>
<accession>A0ABW1GA42</accession>
<dbReference type="RefSeq" id="WP_380590965.1">
    <property type="nucleotide sequence ID" value="NZ_JBHSQJ010000183.1"/>
</dbReference>
<dbReference type="Proteomes" id="UP001596174">
    <property type="component" value="Unassembled WGS sequence"/>
</dbReference>
<dbReference type="Pfam" id="PF10901">
    <property type="entry name" value="DUF2690"/>
    <property type="match status" value="1"/>
</dbReference>
<keyword evidence="2" id="KW-1185">Reference proteome</keyword>
<comment type="caution">
    <text evidence="1">The sequence shown here is derived from an EMBL/GenBank/DDBJ whole genome shotgun (WGS) entry which is preliminary data.</text>
</comment>